<dbReference type="EMBL" id="JAMSHJ010000002">
    <property type="protein sequence ID" value="KAI5433566.1"/>
    <property type="molecule type" value="Genomic_DNA"/>
</dbReference>
<comment type="subcellular location">
    <subcellularLocation>
        <location evidence="1">Cell membrane</location>
        <topology evidence="1">Single-pass membrane protein</topology>
    </subcellularLocation>
</comment>
<evidence type="ECO:0000313" key="10">
    <source>
        <dbReference type="Proteomes" id="UP001058974"/>
    </source>
</evidence>
<gene>
    <name evidence="9" type="ORF">KIW84_020745</name>
</gene>
<feature type="compositionally biased region" description="Basic and acidic residues" evidence="6">
    <location>
        <begin position="161"/>
        <end position="197"/>
    </location>
</feature>
<dbReference type="AlphaFoldDB" id="A0A9D5B8A2"/>
<dbReference type="Pfam" id="PF00011">
    <property type="entry name" value="HSP20"/>
    <property type="match status" value="1"/>
</dbReference>
<feature type="domain" description="SHSP" evidence="8">
    <location>
        <begin position="27"/>
        <end position="131"/>
    </location>
</feature>
<feature type="transmembrane region" description="Helical" evidence="7">
    <location>
        <begin position="253"/>
        <end position="271"/>
    </location>
</feature>
<name>A0A9D5B8A2_PEA</name>
<feature type="region of interest" description="Disordered" evidence="6">
    <location>
        <begin position="115"/>
        <end position="197"/>
    </location>
</feature>
<reference evidence="9 10" key="1">
    <citation type="journal article" date="2022" name="Nat. Genet.">
        <title>Improved pea reference genome and pan-genome highlight genomic features and evolutionary characteristics.</title>
        <authorList>
            <person name="Yang T."/>
            <person name="Liu R."/>
            <person name="Luo Y."/>
            <person name="Hu S."/>
            <person name="Wang D."/>
            <person name="Wang C."/>
            <person name="Pandey M.K."/>
            <person name="Ge S."/>
            <person name="Xu Q."/>
            <person name="Li N."/>
            <person name="Li G."/>
            <person name="Huang Y."/>
            <person name="Saxena R.K."/>
            <person name="Ji Y."/>
            <person name="Li M."/>
            <person name="Yan X."/>
            <person name="He Y."/>
            <person name="Liu Y."/>
            <person name="Wang X."/>
            <person name="Xiang C."/>
            <person name="Varshney R.K."/>
            <person name="Ding H."/>
            <person name="Gao S."/>
            <person name="Zong X."/>
        </authorList>
    </citation>
    <scope>NUCLEOTIDE SEQUENCE [LARGE SCALE GENOMIC DNA]</scope>
    <source>
        <strain evidence="9 10">cv. Zhongwan 6</strain>
    </source>
</reference>
<evidence type="ECO:0000256" key="2">
    <source>
        <dbReference type="ARBA" id="ARBA00022475"/>
    </source>
</evidence>
<evidence type="ECO:0000256" key="1">
    <source>
        <dbReference type="ARBA" id="ARBA00004162"/>
    </source>
</evidence>
<proteinExistence type="inferred from homology"/>
<keyword evidence="3" id="KW-0611">Plant defense</keyword>
<sequence>HKYKSLKYIIIPTRMEQIQKSQSAPERVYKDLQPYFDWTEDEASSTLVLMLPGFTKEQLRVQVTSNGVLRINCERQGIENIWHRFGKEFPIPPYCDTKNVDAKFEGGVLSVKFPKLITPENKPQQQETMTNPPQEEASMARQNSNEPKAPPQAQVVDEQEETPKEKESINDEKAKSKIDEQVEKDRENERTNDGLSETKEVVKAVEGWGKRQGKMTQRLKTRILDFNISLRSRDDKDVDELGFGDTKPKKGKMLMNMFVATLLVLVLGVYVKNAVWSSS</sequence>
<dbReference type="GO" id="GO:0006952">
    <property type="term" value="P:defense response"/>
    <property type="evidence" value="ECO:0007669"/>
    <property type="project" value="UniProtKB-KW"/>
</dbReference>
<dbReference type="Proteomes" id="UP001058974">
    <property type="component" value="Chromosome 2"/>
</dbReference>
<evidence type="ECO:0000256" key="3">
    <source>
        <dbReference type="ARBA" id="ARBA00022821"/>
    </source>
</evidence>
<evidence type="ECO:0000259" key="8">
    <source>
        <dbReference type="PROSITE" id="PS01031"/>
    </source>
</evidence>
<dbReference type="InterPro" id="IPR008978">
    <property type="entry name" value="HSP20-like_chaperone"/>
</dbReference>
<organism evidence="9 10">
    <name type="scientific">Pisum sativum</name>
    <name type="common">Garden pea</name>
    <name type="synonym">Lathyrus oleraceus</name>
    <dbReference type="NCBI Taxonomy" id="3888"/>
    <lineage>
        <taxon>Eukaryota</taxon>
        <taxon>Viridiplantae</taxon>
        <taxon>Streptophyta</taxon>
        <taxon>Embryophyta</taxon>
        <taxon>Tracheophyta</taxon>
        <taxon>Spermatophyta</taxon>
        <taxon>Magnoliopsida</taxon>
        <taxon>eudicotyledons</taxon>
        <taxon>Gunneridae</taxon>
        <taxon>Pentapetalae</taxon>
        <taxon>rosids</taxon>
        <taxon>fabids</taxon>
        <taxon>Fabales</taxon>
        <taxon>Fabaceae</taxon>
        <taxon>Papilionoideae</taxon>
        <taxon>50 kb inversion clade</taxon>
        <taxon>NPAAA clade</taxon>
        <taxon>Hologalegina</taxon>
        <taxon>IRL clade</taxon>
        <taxon>Fabeae</taxon>
        <taxon>Lathyrus</taxon>
    </lineage>
</organism>
<feature type="compositionally biased region" description="Polar residues" evidence="6">
    <location>
        <begin position="121"/>
        <end position="133"/>
    </location>
</feature>
<keyword evidence="7" id="KW-0812">Transmembrane</keyword>
<evidence type="ECO:0000256" key="6">
    <source>
        <dbReference type="SAM" id="MobiDB-lite"/>
    </source>
</evidence>
<comment type="similarity">
    <text evidence="4 5">Belongs to the small heat shock protein (HSP20) family.</text>
</comment>
<dbReference type="GO" id="GO:0005886">
    <property type="term" value="C:plasma membrane"/>
    <property type="evidence" value="ECO:0007669"/>
    <property type="project" value="UniProtKB-SubCell"/>
</dbReference>
<evidence type="ECO:0000256" key="7">
    <source>
        <dbReference type="SAM" id="Phobius"/>
    </source>
</evidence>
<keyword evidence="10" id="KW-1185">Reference proteome</keyword>
<evidence type="ECO:0000256" key="4">
    <source>
        <dbReference type="PROSITE-ProRule" id="PRU00285"/>
    </source>
</evidence>
<dbReference type="GO" id="GO:0034605">
    <property type="term" value="P:cellular response to heat"/>
    <property type="evidence" value="ECO:0007669"/>
    <property type="project" value="TreeGrafter"/>
</dbReference>
<keyword evidence="7" id="KW-0472">Membrane</keyword>
<keyword evidence="2" id="KW-1003">Cell membrane</keyword>
<dbReference type="PROSITE" id="PS01031">
    <property type="entry name" value="SHSP"/>
    <property type="match status" value="1"/>
</dbReference>
<evidence type="ECO:0000313" key="9">
    <source>
        <dbReference type="EMBL" id="KAI5433566.1"/>
    </source>
</evidence>
<evidence type="ECO:0000256" key="5">
    <source>
        <dbReference type="RuleBase" id="RU003616"/>
    </source>
</evidence>
<dbReference type="CDD" id="cd06464">
    <property type="entry name" value="ACD_sHsps-like"/>
    <property type="match status" value="1"/>
</dbReference>
<feature type="non-terminal residue" evidence="9">
    <location>
        <position position="1"/>
    </location>
</feature>
<dbReference type="Gramene" id="Psat02G0074500-T1">
    <property type="protein sequence ID" value="KAI5433566.1"/>
    <property type="gene ID" value="KIW84_020745"/>
</dbReference>
<comment type="caution">
    <text evidence="9">The sequence shown here is derived from an EMBL/GenBank/DDBJ whole genome shotgun (WGS) entry which is preliminary data.</text>
</comment>
<keyword evidence="7" id="KW-1133">Transmembrane helix</keyword>
<dbReference type="Gene3D" id="2.60.40.790">
    <property type="match status" value="1"/>
</dbReference>
<dbReference type="PANTHER" id="PTHR43670:SF26">
    <property type="entry name" value="HSP20_ALPHA CRYSTALLIN FAMILY PROTEIN"/>
    <property type="match status" value="1"/>
</dbReference>
<dbReference type="InterPro" id="IPR002068">
    <property type="entry name" value="A-crystallin/Hsp20_dom"/>
</dbReference>
<dbReference type="SUPFAM" id="SSF49764">
    <property type="entry name" value="HSP20-like chaperones"/>
    <property type="match status" value="1"/>
</dbReference>
<accession>A0A9D5B8A2</accession>
<dbReference type="PANTHER" id="PTHR43670">
    <property type="entry name" value="HEAT SHOCK PROTEIN 26"/>
    <property type="match status" value="1"/>
</dbReference>
<protein>
    <recommendedName>
        <fullName evidence="8">SHSP domain-containing protein</fullName>
    </recommendedName>
</protein>